<evidence type="ECO:0000256" key="10">
    <source>
        <dbReference type="ARBA" id="ARBA00023170"/>
    </source>
</evidence>
<evidence type="ECO:0000256" key="1">
    <source>
        <dbReference type="ARBA" id="ARBA00004251"/>
    </source>
</evidence>
<protein>
    <recommendedName>
        <fullName evidence="15">Protein kinase domain-containing protein</fullName>
    </recommendedName>
</protein>
<proteinExistence type="inferred from homology"/>
<accession>A0AAF0PTB2</accession>
<reference evidence="16" key="1">
    <citation type="submission" date="2023-08" db="EMBL/GenBank/DDBJ databases">
        <title>A de novo genome assembly of Solanum verrucosum Schlechtendal, a Mexican diploid species geographically isolated from the other diploid A-genome species in potato relatives.</title>
        <authorList>
            <person name="Hosaka K."/>
        </authorList>
    </citation>
    <scope>NUCLEOTIDE SEQUENCE</scope>
    <source>
        <tissue evidence="16">Young leaves</tissue>
    </source>
</reference>
<dbReference type="FunFam" id="1.10.510.10:FF:000431">
    <property type="entry name" value="Putative inactive leucine-rich repeat receptor-like protein kinase"/>
    <property type="match status" value="1"/>
</dbReference>
<evidence type="ECO:0000259" key="15">
    <source>
        <dbReference type="PROSITE" id="PS50011"/>
    </source>
</evidence>
<evidence type="ECO:0000256" key="14">
    <source>
        <dbReference type="SAM" id="SignalP"/>
    </source>
</evidence>
<evidence type="ECO:0000256" key="13">
    <source>
        <dbReference type="SAM" id="Phobius"/>
    </source>
</evidence>
<keyword evidence="8 13" id="KW-1133">Transmembrane helix</keyword>
<dbReference type="SUPFAM" id="SSF52058">
    <property type="entry name" value="L domain-like"/>
    <property type="match status" value="1"/>
</dbReference>
<dbReference type="GO" id="GO:0005524">
    <property type="term" value="F:ATP binding"/>
    <property type="evidence" value="ECO:0007669"/>
    <property type="project" value="InterPro"/>
</dbReference>
<dbReference type="SUPFAM" id="SSF56112">
    <property type="entry name" value="Protein kinase-like (PK-like)"/>
    <property type="match status" value="1"/>
</dbReference>
<dbReference type="PANTHER" id="PTHR48052:SF29">
    <property type="entry name" value="PROTEIN KINASE DOMAIN-CONTAINING PROTEIN"/>
    <property type="match status" value="1"/>
</dbReference>
<feature type="region of interest" description="Disordered" evidence="12">
    <location>
        <begin position="844"/>
        <end position="863"/>
    </location>
</feature>
<dbReference type="InterPro" id="IPR011009">
    <property type="entry name" value="Kinase-like_dom_sf"/>
</dbReference>
<keyword evidence="6 14" id="KW-0732">Signal</keyword>
<dbReference type="Proteomes" id="UP001234989">
    <property type="component" value="Chromosome 1"/>
</dbReference>
<evidence type="ECO:0000256" key="11">
    <source>
        <dbReference type="ARBA" id="ARBA00023180"/>
    </source>
</evidence>
<evidence type="ECO:0000256" key="2">
    <source>
        <dbReference type="ARBA" id="ARBA00009592"/>
    </source>
</evidence>
<keyword evidence="4" id="KW-0433">Leucine-rich repeat</keyword>
<feature type="transmembrane region" description="Helical" evidence="13">
    <location>
        <begin position="388"/>
        <end position="412"/>
    </location>
</feature>
<keyword evidence="10" id="KW-0675">Receptor</keyword>
<dbReference type="GO" id="GO:0005886">
    <property type="term" value="C:plasma membrane"/>
    <property type="evidence" value="ECO:0007669"/>
    <property type="project" value="UniProtKB-SubCell"/>
</dbReference>
<evidence type="ECO:0000313" key="17">
    <source>
        <dbReference type="Proteomes" id="UP001234989"/>
    </source>
</evidence>
<evidence type="ECO:0000256" key="9">
    <source>
        <dbReference type="ARBA" id="ARBA00023136"/>
    </source>
</evidence>
<organism evidence="16 17">
    <name type="scientific">Solanum verrucosum</name>
    <dbReference type="NCBI Taxonomy" id="315347"/>
    <lineage>
        <taxon>Eukaryota</taxon>
        <taxon>Viridiplantae</taxon>
        <taxon>Streptophyta</taxon>
        <taxon>Embryophyta</taxon>
        <taxon>Tracheophyta</taxon>
        <taxon>Spermatophyta</taxon>
        <taxon>Magnoliopsida</taxon>
        <taxon>eudicotyledons</taxon>
        <taxon>Gunneridae</taxon>
        <taxon>Pentapetalae</taxon>
        <taxon>asterids</taxon>
        <taxon>lamiids</taxon>
        <taxon>Solanales</taxon>
        <taxon>Solanaceae</taxon>
        <taxon>Solanoideae</taxon>
        <taxon>Solaneae</taxon>
        <taxon>Solanum</taxon>
    </lineage>
</organism>
<dbReference type="InterPro" id="IPR001611">
    <property type="entry name" value="Leu-rich_rpt"/>
</dbReference>
<dbReference type="Gene3D" id="1.10.510.10">
    <property type="entry name" value="Transferase(Phosphotransferase) domain 1"/>
    <property type="match status" value="1"/>
</dbReference>
<sequence>MGKEMGVEKLLVLFLVLISIRYSEQLQSSQVQTLLRIQHLLNYPTALSSWSNETDFCKIEPSSTVTVVCYDENITQLHIIGRKGTSPLPRKFSIRSFLNALAKLPSLKVLRLVSLGLWGPLPDKLSRLSALEILDLSSNYFHSGIPEAVSSLTDLQTLVLDGNRLTGGIPDGLGSLSVLAVLSLKSNSLDGSLPDTLRDLNNLRVLSLSKNNFSGDVPDLSSLQNLQVLELEDNSFGPKFPQTGSKIESIALRNNKFTANIPEKVQSYYQLEHFDISSNNFMGPFPPSLLSLSSITYLNVAGNKLTGMLFEDNPCNTALDFVDLSGNLLTGSLPSCLLSSSRNRIVHFSNNCLATGDGTQHPFSFCRNEALAVGVLPQHQRQKHASKVILALIICGSITGGVILVCLTILIVKSFLAKKASAQNTPTRFISEDAPSSYTSKLFTDPRYITQAMKLGALSLPSYRIFSLEELEAATNNFDTTTFMGEIPNGQMWTSHSQEREFQVFGVIIHGNGEIDDDVTHRIGMRRDMIRNEAIRYNVGVAKMREAILRWLGQVKRRCTDVPLRMCERLAIVVLREVEMYRGQMRDGSYVTIRCQIMKRSNTRQNFMHHIELISKLRHQHLVSALGHCFQFYSDDSSVSRIFLVFEYVPNGTLRRWISDKHARRKLTWTQRIAAATGVAKGLQFLHNGIIPGLFSNNLKITDILLDQNLVAKISSYNLPVLSENIGKEYCQTFPVGYNQREKYEEKLDVYDFGVILLEIITGRPIKTKNGILLLRNQLQVSMTGNGVNVVDVAIRRSSCSSESLRTMVEMCCRCLYEDPVDRPSMEDLLWNLQFAAQVQDDYHSSDASPISPIQPSGQLVIQ</sequence>
<dbReference type="Pfam" id="PF23598">
    <property type="entry name" value="LRR_14"/>
    <property type="match status" value="1"/>
</dbReference>
<dbReference type="InterPro" id="IPR032675">
    <property type="entry name" value="LRR_dom_sf"/>
</dbReference>
<evidence type="ECO:0000256" key="6">
    <source>
        <dbReference type="ARBA" id="ARBA00022729"/>
    </source>
</evidence>
<evidence type="ECO:0000256" key="12">
    <source>
        <dbReference type="SAM" id="MobiDB-lite"/>
    </source>
</evidence>
<evidence type="ECO:0000313" key="16">
    <source>
        <dbReference type="EMBL" id="WMV10633.1"/>
    </source>
</evidence>
<keyword evidence="9 13" id="KW-0472">Membrane</keyword>
<evidence type="ECO:0000256" key="3">
    <source>
        <dbReference type="ARBA" id="ARBA00022475"/>
    </source>
</evidence>
<dbReference type="Pfam" id="PF07714">
    <property type="entry name" value="PK_Tyr_Ser-Thr"/>
    <property type="match status" value="1"/>
</dbReference>
<evidence type="ECO:0000256" key="5">
    <source>
        <dbReference type="ARBA" id="ARBA00022692"/>
    </source>
</evidence>
<evidence type="ECO:0000256" key="7">
    <source>
        <dbReference type="ARBA" id="ARBA00022737"/>
    </source>
</evidence>
<dbReference type="InterPro" id="IPR001245">
    <property type="entry name" value="Ser-Thr/Tyr_kinase_cat_dom"/>
</dbReference>
<keyword evidence="7" id="KW-0677">Repeat</keyword>
<comment type="similarity">
    <text evidence="2">Belongs to the RLP family.</text>
</comment>
<feature type="chain" id="PRO_5042262581" description="Protein kinase domain-containing protein" evidence="14">
    <location>
        <begin position="26"/>
        <end position="863"/>
    </location>
</feature>
<dbReference type="PROSITE" id="PS50011">
    <property type="entry name" value="PROTEIN_KINASE_DOM"/>
    <property type="match status" value="1"/>
</dbReference>
<dbReference type="AlphaFoldDB" id="A0AAF0PTB2"/>
<feature type="compositionally biased region" description="Polar residues" evidence="12">
    <location>
        <begin position="846"/>
        <end position="863"/>
    </location>
</feature>
<dbReference type="PROSITE" id="PS51450">
    <property type="entry name" value="LRR"/>
    <property type="match status" value="1"/>
</dbReference>
<evidence type="ECO:0000256" key="4">
    <source>
        <dbReference type="ARBA" id="ARBA00022614"/>
    </source>
</evidence>
<evidence type="ECO:0000256" key="8">
    <source>
        <dbReference type="ARBA" id="ARBA00022989"/>
    </source>
</evidence>
<dbReference type="GO" id="GO:0004674">
    <property type="term" value="F:protein serine/threonine kinase activity"/>
    <property type="evidence" value="ECO:0007669"/>
    <property type="project" value="UniProtKB-EC"/>
</dbReference>
<feature type="signal peptide" evidence="14">
    <location>
        <begin position="1"/>
        <end position="25"/>
    </location>
</feature>
<dbReference type="Gene3D" id="3.30.200.20">
    <property type="entry name" value="Phosphorylase Kinase, domain 1"/>
    <property type="match status" value="1"/>
</dbReference>
<dbReference type="EMBL" id="CP133612">
    <property type="protein sequence ID" value="WMV10633.1"/>
    <property type="molecule type" value="Genomic_DNA"/>
</dbReference>
<comment type="subcellular location">
    <subcellularLocation>
        <location evidence="1">Cell membrane</location>
        <topology evidence="1">Single-pass type I membrane protein</topology>
    </subcellularLocation>
</comment>
<dbReference type="InterPro" id="IPR000719">
    <property type="entry name" value="Prot_kinase_dom"/>
</dbReference>
<dbReference type="PANTHER" id="PTHR48052">
    <property type="entry name" value="UNNAMED PRODUCT"/>
    <property type="match status" value="1"/>
</dbReference>
<keyword evidence="5 13" id="KW-0812">Transmembrane</keyword>
<keyword evidence="3" id="KW-1003">Cell membrane</keyword>
<gene>
    <name evidence="16" type="ORF">MTR67_004018</name>
</gene>
<dbReference type="InterPro" id="IPR055414">
    <property type="entry name" value="LRR_R13L4/SHOC2-like"/>
</dbReference>
<name>A0AAF0PTB2_SOLVR</name>
<dbReference type="FunFam" id="3.80.10.10:FF:000155">
    <property type="entry name" value="Putative inactive leucine-rich repeat receptor-like protein kinase"/>
    <property type="match status" value="1"/>
</dbReference>
<feature type="domain" description="Protein kinase" evidence="15">
    <location>
        <begin position="478"/>
        <end position="835"/>
    </location>
</feature>
<dbReference type="Gene3D" id="3.80.10.10">
    <property type="entry name" value="Ribonuclease Inhibitor"/>
    <property type="match status" value="3"/>
</dbReference>
<keyword evidence="17" id="KW-1185">Reference proteome</keyword>
<keyword evidence="11" id="KW-0325">Glycoprotein</keyword>